<evidence type="ECO:0000313" key="2">
    <source>
        <dbReference type="EMBL" id="KGF53152.1"/>
    </source>
</evidence>
<dbReference type="OrthoDB" id="7183084at2"/>
<sequence>MKNLFKTILLTAITTTAFTACSDWTETEPKNPTDLTTTNRSEAYYAQLRKYKATDHEVSFGWFGNWTGSGASLENSLAGLPDSTDFVSLWGNWKNPTAAQLKDLRYVQEKKGTKALICFLVLDIGDQITPEIPEDKRKAGMTFKQWRHEFWGWKDNDEVSKLEATKKYANAICDTIYKYNYDGFDIDAEPHFGHAFHTDYELWDNGNPKIMTTFVETLAKRIGPKSGTKKMLVVDGEPDAFLASLGSYFDYFILQAYGNSSNSGLDSRVSSQIGHFKGTLKVEEIAKKIIVCENFERYASSGGVTFRAPHGKTMPSLWGFAQWEPTYDGKTYRKGGVGTFHMEYEYGPKNSITYPYLRKAINIMNPIIK</sequence>
<comment type="caution">
    <text evidence="2">The sequence shown here is derived from an EMBL/GenBank/DDBJ whole genome shotgun (WGS) entry which is preliminary data.</text>
</comment>
<dbReference type="AlphaFoldDB" id="A0A096CDZ8"/>
<dbReference type="InterPro" id="IPR001579">
    <property type="entry name" value="Glyco_hydro_18_chit_AS"/>
</dbReference>
<dbReference type="GO" id="GO:0005975">
    <property type="term" value="P:carbohydrate metabolic process"/>
    <property type="evidence" value="ECO:0007669"/>
    <property type="project" value="InterPro"/>
</dbReference>
<proteinExistence type="predicted"/>
<dbReference type="InterPro" id="IPR032320">
    <property type="entry name" value="GH18_BT1044-like"/>
</dbReference>
<feature type="signal peptide" evidence="1">
    <location>
        <begin position="1"/>
        <end position="22"/>
    </location>
</feature>
<evidence type="ECO:0000256" key="1">
    <source>
        <dbReference type="SAM" id="SignalP"/>
    </source>
</evidence>
<feature type="chain" id="PRO_5001926150" evidence="1">
    <location>
        <begin position="23"/>
        <end position="369"/>
    </location>
</feature>
<dbReference type="SUPFAM" id="SSF51445">
    <property type="entry name" value="(Trans)glycosidases"/>
    <property type="match status" value="1"/>
</dbReference>
<evidence type="ECO:0000313" key="3">
    <source>
        <dbReference type="Proteomes" id="UP000029614"/>
    </source>
</evidence>
<protein>
    <submittedName>
        <fullName evidence="2">Endoglycosidase</fullName>
    </submittedName>
</protein>
<keyword evidence="2" id="KW-0326">Glycosidase</keyword>
<dbReference type="EMBL" id="JRNU01000002">
    <property type="protein sequence ID" value="KGF53152.1"/>
    <property type="molecule type" value="Genomic_DNA"/>
</dbReference>
<dbReference type="RefSeq" id="WP_036853950.1">
    <property type="nucleotide sequence ID" value="NZ_JRNU01000002.1"/>
</dbReference>
<keyword evidence="1" id="KW-0732">Signal</keyword>
<dbReference type="InterPro" id="IPR017853">
    <property type="entry name" value="GH"/>
</dbReference>
<dbReference type="Pfam" id="PF16141">
    <property type="entry name" value="GH18_BT1044-like"/>
    <property type="match status" value="1"/>
</dbReference>
<accession>A0A096CDZ8</accession>
<keyword evidence="2" id="KW-0378">Hydrolase</keyword>
<dbReference type="PROSITE" id="PS51257">
    <property type="entry name" value="PROKAR_LIPOPROTEIN"/>
    <property type="match status" value="1"/>
</dbReference>
<organism evidence="2 3">
    <name type="scientific">Prevotella amnii DNF00058</name>
    <dbReference type="NCBI Taxonomy" id="1401066"/>
    <lineage>
        <taxon>Bacteria</taxon>
        <taxon>Pseudomonadati</taxon>
        <taxon>Bacteroidota</taxon>
        <taxon>Bacteroidia</taxon>
        <taxon>Bacteroidales</taxon>
        <taxon>Prevotellaceae</taxon>
        <taxon>Prevotella</taxon>
    </lineage>
</organism>
<reference evidence="2 3" key="1">
    <citation type="submission" date="2014-07" db="EMBL/GenBank/DDBJ databases">
        <authorList>
            <person name="McCorrison J."/>
            <person name="Sanka R."/>
            <person name="Torralba M."/>
            <person name="Gillis M."/>
            <person name="Haft D.H."/>
            <person name="Methe B."/>
            <person name="Sutton G."/>
            <person name="Nelson K.E."/>
        </authorList>
    </citation>
    <scope>NUCLEOTIDE SEQUENCE [LARGE SCALE GENOMIC DNA]</scope>
    <source>
        <strain evidence="2 3">DNF00058</strain>
    </source>
</reference>
<dbReference type="Gene3D" id="3.20.20.80">
    <property type="entry name" value="Glycosidases"/>
    <property type="match status" value="1"/>
</dbReference>
<dbReference type="Proteomes" id="UP000029614">
    <property type="component" value="Unassembled WGS sequence"/>
</dbReference>
<gene>
    <name evidence="2" type="ORF">HMPREF9302_01095</name>
</gene>
<keyword evidence="3" id="KW-1185">Reference proteome</keyword>
<name>A0A096CDZ8_9BACT</name>
<dbReference type="PROSITE" id="PS01095">
    <property type="entry name" value="GH18_1"/>
    <property type="match status" value="1"/>
</dbReference>
<dbReference type="GO" id="GO:0004553">
    <property type="term" value="F:hydrolase activity, hydrolyzing O-glycosyl compounds"/>
    <property type="evidence" value="ECO:0007669"/>
    <property type="project" value="InterPro"/>
</dbReference>